<dbReference type="Proteomes" id="UP000293764">
    <property type="component" value="Unassembled WGS sequence"/>
</dbReference>
<gene>
    <name evidence="2" type="ORF">EUA98_11795</name>
</gene>
<sequence length="86" mass="8933">MCLGEVGRVVELRRGGWARVHTADRTVAVSLVTLDAPVEVGDWVVMHAGFALDRLSVAEAQDALALRAGLSPAATAAPRTPLEGSA</sequence>
<dbReference type="RefSeq" id="WP_130102881.1">
    <property type="nucleotide sequence ID" value="NZ_SDWW01000026.1"/>
</dbReference>
<dbReference type="Pfam" id="PF01455">
    <property type="entry name" value="HupF_HypC"/>
    <property type="match status" value="1"/>
</dbReference>
<organism evidence="2 3">
    <name type="scientific">Pengzhenrongella frigida</name>
    <dbReference type="NCBI Taxonomy" id="1259133"/>
    <lineage>
        <taxon>Bacteria</taxon>
        <taxon>Bacillati</taxon>
        <taxon>Actinomycetota</taxon>
        <taxon>Actinomycetes</taxon>
        <taxon>Micrococcales</taxon>
        <taxon>Pengzhenrongella</taxon>
    </lineage>
</organism>
<dbReference type="AlphaFoldDB" id="A0A4Q5N483"/>
<dbReference type="SUPFAM" id="SSF159127">
    <property type="entry name" value="HupF/HypC-like"/>
    <property type="match status" value="1"/>
</dbReference>
<evidence type="ECO:0000313" key="2">
    <source>
        <dbReference type="EMBL" id="RYV50821.1"/>
    </source>
</evidence>
<accession>A0A4Q5N483</accession>
<evidence type="ECO:0000313" key="3">
    <source>
        <dbReference type="Proteomes" id="UP000293764"/>
    </source>
</evidence>
<comment type="caution">
    <text evidence="2">The sequence shown here is derived from an EMBL/GenBank/DDBJ whole genome shotgun (WGS) entry which is preliminary data.</text>
</comment>
<reference evidence="2 3" key="1">
    <citation type="submission" date="2019-01" db="EMBL/GenBank/DDBJ databases">
        <title>Novel species of Cellulomonas.</title>
        <authorList>
            <person name="Liu Q."/>
            <person name="Xin Y.-H."/>
        </authorList>
    </citation>
    <scope>NUCLEOTIDE SEQUENCE [LARGE SCALE GENOMIC DNA]</scope>
    <source>
        <strain evidence="2 3">HLT2-17</strain>
    </source>
</reference>
<proteinExistence type="inferred from homology"/>
<evidence type="ECO:0000256" key="1">
    <source>
        <dbReference type="ARBA" id="ARBA00006018"/>
    </source>
</evidence>
<dbReference type="PRINTS" id="PR00445">
    <property type="entry name" value="HUPFHYPC"/>
</dbReference>
<comment type="similarity">
    <text evidence="1">Belongs to the HupF/HypC family.</text>
</comment>
<dbReference type="OrthoDB" id="9806017at2"/>
<dbReference type="Gene3D" id="2.30.30.140">
    <property type="match status" value="1"/>
</dbReference>
<keyword evidence="3" id="KW-1185">Reference proteome</keyword>
<dbReference type="InterPro" id="IPR001109">
    <property type="entry name" value="Hydrogenase_HupF/HypC"/>
</dbReference>
<name>A0A4Q5N483_9MICO</name>
<protein>
    <submittedName>
        <fullName evidence="2">HypC/HybG/HupF family hydrogenase formation chaperone</fullName>
    </submittedName>
</protein>
<dbReference type="EMBL" id="SDWW01000026">
    <property type="protein sequence ID" value="RYV50821.1"/>
    <property type="molecule type" value="Genomic_DNA"/>
</dbReference>